<evidence type="ECO:0000256" key="1">
    <source>
        <dbReference type="SAM" id="Phobius"/>
    </source>
</evidence>
<dbReference type="KEGG" id="mfk:E2N92_13330"/>
<feature type="transmembrane region" description="Helical" evidence="1">
    <location>
        <begin position="82"/>
        <end position="108"/>
    </location>
</feature>
<name>A0A8G1EGZ2_9EURY</name>
<reference evidence="2" key="1">
    <citation type="journal article" date="2005" name="Int. J. Syst. Evol. Microbiol.">
        <title>Methanofollis formosanus sp. nov., isolated from a fish pond.</title>
        <authorList>
            <person name="Wu S.Y."/>
            <person name="Chen S.C."/>
            <person name="Lai M.C."/>
        </authorList>
    </citation>
    <scope>NUCLEOTIDE SEQUENCE</scope>
    <source>
        <strain evidence="2">ML15</strain>
    </source>
</reference>
<feature type="transmembrane region" description="Helical" evidence="1">
    <location>
        <begin position="128"/>
        <end position="147"/>
    </location>
</feature>
<organism evidence="2 3">
    <name type="scientific">Methanofollis formosanus</name>
    <dbReference type="NCBI Taxonomy" id="299308"/>
    <lineage>
        <taxon>Archaea</taxon>
        <taxon>Methanobacteriati</taxon>
        <taxon>Methanobacteriota</taxon>
        <taxon>Stenosarchaea group</taxon>
        <taxon>Methanomicrobia</taxon>
        <taxon>Methanomicrobiales</taxon>
        <taxon>Methanomicrobiaceae</taxon>
        <taxon>Methanofollis</taxon>
    </lineage>
</organism>
<keyword evidence="1" id="KW-0472">Membrane</keyword>
<dbReference type="RefSeq" id="WP_220681652.1">
    <property type="nucleotide sequence ID" value="NZ_CP037968.1"/>
</dbReference>
<accession>A0A8G1EGZ2</accession>
<proteinExistence type="predicted"/>
<sequence>MKTSYTIASIGAALVGAAALILGLADVLVWAGGTGPISIGILEITGEDFFRWAWGGLVVALGGLFMLAGARGLGDLDQRATAVLGAIMVWLVAGCDIFGMICGGIPAGEESEAFFNSLGGFIGGFAPPYAPAILLLPFTLIVAWLLLNQRQGA</sequence>
<keyword evidence="1" id="KW-0812">Transmembrane</keyword>
<feature type="transmembrane region" description="Helical" evidence="1">
    <location>
        <begin position="49"/>
        <end position="70"/>
    </location>
</feature>
<gene>
    <name evidence="2" type="ORF">E2N92_13330</name>
</gene>
<dbReference type="AlphaFoldDB" id="A0A8G1EGZ2"/>
<evidence type="ECO:0000313" key="2">
    <source>
        <dbReference type="EMBL" id="QYZ80338.1"/>
    </source>
</evidence>
<dbReference type="Proteomes" id="UP000826709">
    <property type="component" value="Chromosome"/>
</dbReference>
<dbReference type="EMBL" id="CP037968">
    <property type="protein sequence ID" value="QYZ80338.1"/>
    <property type="molecule type" value="Genomic_DNA"/>
</dbReference>
<reference evidence="2" key="2">
    <citation type="submission" date="2019-03" db="EMBL/GenBank/DDBJ databases">
        <authorList>
            <person name="Chen S.-C."/>
            <person name="Wu S.-Y."/>
            <person name="Lai M.-C."/>
        </authorList>
    </citation>
    <scope>NUCLEOTIDE SEQUENCE</scope>
    <source>
        <strain evidence="2">ML15</strain>
    </source>
</reference>
<dbReference type="OrthoDB" id="106200at2157"/>
<protein>
    <submittedName>
        <fullName evidence="2">Uncharacterized protein</fullName>
    </submittedName>
</protein>
<keyword evidence="1" id="KW-1133">Transmembrane helix</keyword>
<keyword evidence="3" id="KW-1185">Reference proteome</keyword>
<evidence type="ECO:0000313" key="3">
    <source>
        <dbReference type="Proteomes" id="UP000826709"/>
    </source>
</evidence>